<protein>
    <submittedName>
        <fullName evidence="2">Uncharacterized protein</fullName>
    </submittedName>
</protein>
<feature type="compositionally biased region" description="Polar residues" evidence="1">
    <location>
        <begin position="107"/>
        <end position="122"/>
    </location>
</feature>
<gene>
    <name evidence="2" type="ORF">AAFF_G00221140</name>
</gene>
<feature type="compositionally biased region" description="Basic and acidic residues" evidence="1">
    <location>
        <begin position="193"/>
        <end position="202"/>
    </location>
</feature>
<evidence type="ECO:0000313" key="3">
    <source>
        <dbReference type="Proteomes" id="UP001221898"/>
    </source>
</evidence>
<feature type="compositionally biased region" description="Basic and acidic residues" evidence="1">
    <location>
        <begin position="123"/>
        <end position="135"/>
    </location>
</feature>
<accession>A0AAD7W5B6</accession>
<feature type="compositionally biased region" description="Basic and acidic residues" evidence="1">
    <location>
        <begin position="66"/>
        <end position="78"/>
    </location>
</feature>
<name>A0AAD7W5B6_9TELE</name>
<evidence type="ECO:0000313" key="2">
    <source>
        <dbReference type="EMBL" id="KAJ8383414.1"/>
    </source>
</evidence>
<keyword evidence="3" id="KW-1185">Reference proteome</keyword>
<dbReference type="Proteomes" id="UP001221898">
    <property type="component" value="Unassembled WGS sequence"/>
</dbReference>
<reference evidence="2" key="1">
    <citation type="journal article" date="2023" name="Science">
        <title>Genome structures resolve the early diversification of teleost fishes.</title>
        <authorList>
            <person name="Parey E."/>
            <person name="Louis A."/>
            <person name="Montfort J."/>
            <person name="Bouchez O."/>
            <person name="Roques C."/>
            <person name="Iampietro C."/>
            <person name="Lluch J."/>
            <person name="Castinel A."/>
            <person name="Donnadieu C."/>
            <person name="Desvignes T."/>
            <person name="Floi Bucao C."/>
            <person name="Jouanno E."/>
            <person name="Wen M."/>
            <person name="Mejri S."/>
            <person name="Dirks R."/>
            <person name="Jansen H."/>
            <person name="Henkel C."/>
            <person name="Chen W.J."/>
            <person name="Zahm M."/>
            <person name="Cabau C."/>
            <person name="Klopp C."/>
            <person name="Thompson A.W."/>
            <person name="Robinson-Rechavi M."/>
            <person name="Braasch I."/>
            <person name="Lecointre G."/>
            <person name="Bobe J."/>
            <person name="Postlethwait J.H."/>
            <person name="Berthelot C."/>
            <person name="Roest Crollius H."/>
            <person name="Guiguen Y."/>
        </authorList>
    </citation>
    <scope>NUCLEOTIDE SEQUENCE</scope>
    <source>
        <strain evidence="2">NC1722</strain>
    </source>
</reference>
<comment type="caution">
    <text evidence="2">The sequence shown here is derived from an EMBL/GenBank/DDBJ whole genome shotgun (WGS) entry which is preliminary data.</text>
</comment>
<organism evidence="2 3">
    <name type="scientific">Aldrovandia affinis</name>
    <dbReference type="NCBI Taxonomy" id="143900"/>
    <lineage>
        <taxon>Eukaryota</taxon>
        <taxon>Metazoa</taxon>
        <taxon>Chordata</taxon>
        <taxon>Craniata</taxon>
        <taxon>Vertebrata</taxon>
        <taxon>Euteleostomi</taxon>
        <taxon>Actinopterygii</taxon>
        <taxon>Neopterygii</taxon>
        <taxon>Teleostei</taxon>
        <taxon>Notacanthiformes</taxon>
        <taxon>Halosauridae</taxon>
        <taxon>Aldrovandia</taxon>
    </lineage>
</organism>
<feature type="region of interest" description="Disordered" evidence="1">
    <location>
        <begin position="107"/>
        <end position="210"/>
    </location>
</feature>
<feature type="region of interest" description="Disordered" evidence="1">
    <location>
        <begin position="39"/>
        <end position="90"/>
    </location>
</feature>
<dbReference type="AlphaFoldDB" id="A0AAD7W5B6"/>
<sequence length="241" mass="25788">MPSPFSGERGTVPEHGPCPLNAVPGRKPCALTRSAAGFSKASDNVPFTRPSEEFDPGTRPVGRVVGEARNEVTQEEAKRARKSPTAISCKGNMASCLDVEAIGQGHTGVNTSHSFQPRASSSAEERQGNRADRVTGQDPRLTARHADSSAAPPGPSRQMGKQNGGPEPLHAALALTLRTFPPSTPFIHYPQRPPRDEKERAECGSSPPARFWRDDRMGFGRAAASGRFCGWRRKAGAAVLL</sequence>
<feature type="region of interest" description="Disordered" evidence="1">
    <location>
        <begin position="1"/>
        <end position="20"/>
    </location>
</feature>
<proteinExistence type="predicted"/>
<evidence type="ECO:0000256" key="1">
    <source>
        <dbReference type="SAM" id="MobiDB-lite"/>
    </source>
</evidence>
<dbReference type="EMBL" id="JAINUG010000294">
    <property type="protein sequence ID" value="KAJ8383414.1"/>
    <property type="molecule type" value="Genomic_DNA"/>
</dbReference>